<accession>A0ABQ6A476</accession>
<dbReference type="Pfam" id="PF07845">
    <property type="entry name" value="DUF1636"/>
    <property type="match status" value="1"/>
</dbReference>
<sequence>MLAVLHICVTCKAGTQLEPRPGQRLYEALDALWDETLGPTQLRPVSCLAACEHGCTAAIFMQGKHFGYLLGGLTTAHASDILDYARSYRASATGAVMPSRRAPSLANAILSRFPAYGLAPVSSKDVL</sequence>
<dbReference type="SUPFAM" id="SSF52833">
    <property type="entry name" value="Thioredoxin-like"/>
    <property type="match status" value="1"/>
</dbReference>
<proteinExistence type="predicted"/>
<keyword evidence="2" id="KW-1185">Reference proteome</keyword>
<name>A0ABQ6A476_9PROT</name>
<dbReference type="CDD" id="cd02980">
    <property type="entry name" value="TRX_Fd_family"/>
    <property type="match status" value="1"/>
</dbReference>
<protein>
    <submittedName>
        <fullName evidence="1">Metal-binding protein</fullName>
    </submittedName>
</protein>
<comment type="caution">
    <text evidence="1">The sequence shown here is derived from an EMBL/GenBank/DDBJ whole genome shotgun (WGS) entry which is preliminary data.</text>
</comment>
<gene>
    <name evidence="1" type="ORF">GCM10010909_00250</name>
</gene>
<dbReference type="InterPro" id="IPR012863">
    <property type="entry name" value="DUF1636"/>
</dbReference>
<dbReference type="InterPro" id="IPR036249">
    <property type="entry name" value="Thioredoxin-like_sf"/>
</dbReference>
<evidence type="ECO:0000313" key="2">
    <source>
        <dbReference type="Proteomes" id="UP001156641"/>
    </source>
</evidence>
<organism evidence="1 2">
    <name type="scientific">Acidocella aquatica</name>
    <dbReference type="NCBI Taxonomy" id="1922313"/>
    <lineage>
        <taxon>Bacteria</taxon>
        <taxon>Pseudomonadati</taxon>
        <taxon>Pseudomonadota</taxon>
        <taxon>Alphaproteobacteria</taxon>
        <taxon>Acetobacterales</taxon>
        <taxon>Acidocellaceae</taxon>
        <taxon>Acidocella</taxon>
    </lineage>
</organism>
<evidence type="ECO:0000313" key="1">
    <source>
        <dbReference type="EMBL" id="GLR65347.1"/>
    </source>
</evidence>
<dbReference type="EMBL" id="BSOS01000003">
    <property type="protein sequence ID" value="GLR65347.1"/>
    <property type="molecule type" value="Genomic_DNA"/>
</dbReference>
<reference evidence="2" key="1">
    <citation type="journal article" date="2019" name="Int. J. Syst. Evol. Microbiol.">
        <title>The Global Catalogue of Microorganisms (GCM) 10K type strain sequencing project: providing services to taxonomists for standard genome sequencing and annotation.</title>
        <authorList>
            <consortium name="The Broad Institute Genomics Platform"/>
            <consortium name="The Broad Institute Genome Sequencing Center for Infectious Disease"/>
            <person name="Wu L."/>
            <person name="Ma J."/>
        </authorList>
    </citation>
    <scope>NUCLEOTIDE SEQUENCE [LARGE SCALE GENOMIC DNA]</scope>
    <source>
        <strain evidence="2">NBRC 112502</strain>
    </source>
</reference>
<dbReference type="Proteomes" id="UP001156641">
    <property type="component" value="Unassembled WGS sequence"/>
</dbReference>
<dbReference type="RefSeq" id="WP_284255843.1">
    <property type="nucleotide sequence ID" value="NZ_BSOS01000003.1"/>
</dbReference>